<sequence>MIKKEKLQIIGTKQIAKDTIEMKLENIHISETAVPGQFLHILIEGHTLGRPISIADIDKENHLVTILFKVIGSGTKRLAAYSVGQQINALGPSGNGFPLRQEAKETVLLIGGGIGVPPMYYLGKQLAAQNVNAIAILGFQTAENVFYEDKFKEIAETYIVTDDGSYGNKGLVTDLLDKVGDFDCYYTCGPLPMIQAVTSKLSGKRGYISLEERMGCGVGACLACMIPANNESGYKKICSDGPVFLAEEVTI</sequence>
<dbReference type="Proteomes" id="UP000256520">
    <property type="component" value="Unassembled WGS sequence"/>
</dbReference>
<dbReference type="GO" id="GO:0046872">
    <property type="term" value="F:metal ion binding"/>
    <property type="evidence" value="ECO:0007669"/>
    <property type="project" value="UniProtKB-KW"/>
</dbReference>
<evidence type="ECO:0000256" key="10">
    <source>
        <dbReference type="ARBA" id="ARBA00023014"/>
    </source>
</evidence>
<evidence type="ECO:0000313" key="15">
    <source>
        <dbReference type="EMBL" id="RDW17902.1"/>
    </source>
</evidence>
<evidence type="ECO:0000256" key="2">
    <source>
        <dbReference type="ARBA" id="ARBA00022448"/>
    </source>
</evidence>
<dbReference type="InterPro" id="IPR017927">
    <property type="entry name" value="FAD-bd_FR_type"/>
</dbReference>
<comment type="subunit">
    <text evidence="11">Heterotetramer of 2 PyrK and 2 PyrD type B subunits.</text>
</comment>
<dbReference type="GO" id="GO:0051537">
    <property type="term" value="F:2 iron, 2 sulfur cluster binding"/>
    <property type="evidence" value="ECO:0007669"/>
    <property type="project" value="UniProtKB-KW"/>
</dbReference>
<keyword evidence="8 11" id="KW-0249">Electron transport</keyword>
<evidence type="ECO:0000256" key="6">
    <source>
        <dbReference type="ARBA" id="ARBA00022827"/>
    </source>
</evidence>
<keyword evidence="10 11" id="KW-0411">Iron-sulfur</keyword>
<evidence type="ECO:0000256" key="1">
    <source>
        <dbReference type="ARBA" id="ARBA00006422"/>
    </source>
</evidence>
<dbReference type="SUPFAM" id="SSF63380">
    <property type="entry name" value="Riboflavin synthase domain-like"/>
    <property type="match status" value="1"/>
</dbReference>
<comment type="caution">
    <text evidence="15">The sequence shown here is derived from an EMBL/GenBank/DDBJ whole genome shotgun (WGS) entry which is preliminary data.</text>
</comment>
<keyword evidence="9 11" id="KW-0408">Iron</keyword>
<keyword evidence="5 11" id="KW-0479">Metal-binding</keyword>
<dbReference type="InterPro" id="IPR017938">
    <property type="entry name" value="Riboflavin_synthase-like_b-brl"/>
</dbReference>
<dbReference type="AlphaFoldDB" id="A0A3D8PQC7"/>
<evidence type="ECO:0000256" key="13">
    <source>
        <dbReference type="PIRSR" id="PIRSR006816-2"/>
    </source>
</evidence>
<dbReference type="CDD" id="cd06218">
    <property type="entry name" value="DHOD_e_trans"/>
    <property type="match status" value="1"/>
</dbReference>
<evidence type="ECO:0000256" key="7">
    <source>
        <dbReference type="ARBA" id="ARBA00022975"/>
    </source>
</evidence>
<evidence type="ECO:0000256" key="12">
    <source>
        <dbReference type="PIRSR" id="PIRSR006816-1"/>
    </source>
</evidence>
<accession>A0A3D8PQC7</accession>
<keyword evidence="16" id="KW-1185">Reference proteome</keyword>
<dbReference type="PIRSF" id="PIRSF006816">
    <property type="entry name" value="Cyc3_hyd_g"/>
    <property type="match status" value="1"/>
</dbReference>
<proteinExistence type="inferred from homology"/>
<keyword evidence="2 11" id="KW-0813">Transport</keyword>
<comment type="cofactor">
    <cofactor evidence="11">
        <name>[2Fe-2S] cluster</name>
        <dbReference type="ChEBI" id="CHEBI:190135"/>
    </cofactor>
    <text evidence="11">Binds 1 [2Fe-2S] cluster per subunit.</text>
</comment>
<dbReference type="EMBL" id="PIOD01000011">
    <property type="protein sequence ID" value="RDW17902.1"/>
    <property type="molecule type" value="Genomic_DNA"/>
</dbReference>
<feature type="binding site" evidence="11 13">
    <location>
        <position position="216"/>
    </location>
    <ligand>
        <name>[2Fe-2S] cluster</name>
        <dbReference type="ChEBI" id="CHEBI:190135"/>
    </ligand>
</feature>
<dbReference type="InterPro" id="IPR039261">
    <property type="entry name" value="FNR_nucleotide-bd"/>
</dbReference>
<name>A0A3D8PQC7_9BACI</name>
<dbReference type="RefSeq" id="WP_115749967.1">
    <property type="nucleotide sequence ID" value="NZ_PIOD01000011.1"/>
</dbReference>
<dbReference type="Pfam" id="PF10418">
    <property type="entry name" value="DHODB_Fe-S_bind"/>
    <property type="match status" value="1"/>
</dbReference>
<keyword evidence="4 11" id="KW-0001">2Fe-2S</keyword>
<comment type="similarity">
    <text evidence="1 11">Belongs to the PyrK family.</text>
</comment>
<evidence type="ECO:0000259" key="14">
    <source>
        <dbReference type="PROSITE" id="PS51384"/>
    </source>
</evidence>
<dbReference type="InterPro" id="IPR050353">
    <property type="entry name" value="PyrK_electron_transfer"/>
</dbReference>
<comment type="pathway">
    <text evidence="11">Pyrimidine metabolism; UMP biosynthesis via de novo pathway; orotate from (S)-dihydroorotate (NAD(+) route): step 1/1.</text>
</comment>
<feature type="binding site" evidence="11 13">
    <location>
        <position position="221"/>
    </location>
    <ligand>
        <name>[2Fe-2S] cluster</name>
        <dbReference type="ChEBI" id="CHEBI:190135"/>
    </ligand>
</feature>
<dbReference type="InterPro" id="IPR019480">
    <property type="entry name" value="Dihydroorotate_DH_Fe-S-bd"/>
</dbReference>
<dbReference type="PANTHER" id="PTHR43513:SF3">
    <property type="entry name" value="DIHYDROOROTATE DEHYDROGENASE B (NAD(+)), ELECTRON TRANSFER SUBUNIT-RELATED"/>
    <property type="match status" value="1"/>
</dbReference>
<comment type="function">
    <text evidence="11">Responsible for channeling the electrons from the oxidation of dihydroorotate from the FMN redox center in the PyrD type B subunit to the ultimate electron acceptor NAD(+).</text>
</comment>
<dbReference type="Gene3D" id="2.10.240.10">
    <property type="entry name" value="Dihydroorotate dehydrogenase, electron transfer subunit"/>
    <property type="match status" value="1"/>
</dbReference>
<dbReference type="GO" id="GO:0044205">
    <property type="term" value="P:'de novo' UMP biosynthetic process"/>
    <property type="evidence" value="ECO:0007669"/>
    <property type="project" value="UniProtKB-UniRule"/>
</dbReference>
<evidence type="ECO:0000313" key="16">
    <source>
        <dbReference type="Proteomes" id="UP000256520"/>
    </source>
</evidence>
<dbReference type="Gene3D" id="3.40.50.80">
    <property type="entry name" value="Nucleotide-binding domain of ferredoxin-NADP reductase (FNR) module"/>
    <property type="match status" value="1"/>
</dbReference>
<comment type="caution">
    <text evidence="11">Lacks conserved residue(s) required for the propagation of feature annotation.</text>
</comment>
<dbReference type="Gene3D" id="2.40.30.10">
    <property type="entry name" value="Translation factors"/>
    <property type="match status" value="1"/>
</dbReference>
<dbReference type="UniPathway" id="UPA00070">
    <property type="reaction ID" value="UER00945"/>
</dbReference>
<feature type="binding site" evidence="11 12">
    <location>
        <begin position="74"/>
        <end position="75"/>
    </location>
    <ligand>
        <name>FAD</name>
        <dbReference type="ChEBI" id="CHEBI:57692"/>
    </ligand>
</feature>
<dbReference type="InterPro" id="IPR012165">
    <property type="entry name" value="Cyt_c3_hydrogenase_gsu"/>
</dbReference>
<comment type="cofactor">
    <cofactor evidence="13">
        <name>[2Fe-2S] cluster</name>
        <dbReference type="ChEBI" id="CHEBI:190135"/>
    </cofactor>
    <text evidence="13">Binds 1 [2Fe-2S] cluster per subunit.</text>
</comment>
<dbReference type="InterPro" id="IPR037117">
    <property type="entry name" value="Dihydroorotate_DH_ele_sf"/>
</dbReference>
<dbReference type="HAMAP" id="MF_01211">
    <property type="entry name" value="DHODB_Fe_S_bind"/>
    <property type="match status" value="1"/>
</dbReference>
<dbReference type="InterPro" id="IPR001433">
    <property type="entry name" value="OxRdtase_FAD/NAD-bd"/>
</dbReference>
<organism evidence="15 16">
    <name type="scientific">Oceanobacillus chungangensis</name>
    <dbReference type="NCBI Taxonomy" id="1229152"/>
    <lineage>
        <taxon>Bacteria</taxon>
        <taxon>Bacillati</taxon>
        <taxon>Bacillota</taxon>
        <taxon>Bacilli</taxon>
        <taxon>Bacillales</taxon>
        <taxon>Bacillaceae</taxon>
        <taxon>Oceanobacillus</taxon>
    </lineage>
</organism>
<dbReference type="SUPFAM" id="SSF52343">
    <property type="entry name" value="Ferredoxin reductase-like, C-terminal NADP-linked domain"/>
    <property type="match status" value="1"/>
</dbReference>
<dbReference type="InterPro" id="IPR023455">
    <property type="entry name" value="Dihydroorotate_DHASE_ETsu"/>
</dbReference>
<dbReference type="Pfam" id="PF00175">
    <property type="entry name" value="NAD_binding_1"/>
    <property type="match status" value="1"/>
</dbReference>
<feature type="binding site" evidence="11 13">
    <location>
        <position position="224"/>
    </location>
    <ligand>
        <name>[2Fe-2S] cluster</name>
        <dbReference type="ChEBI" id="CHEBI:190135"/>
    </ligand>
</feature>
<evidence type="ECO:0000256" key="8">
    <source>
        <dbReference type="ARBA" id="ARBA00022982"/>
    </source>
</evidence>
<feature type="binding site" evidence="11 13">
    <location>
        <position position="238"/>
    </location>
    <ligand>
        <name>[2Fe-2S] cluster</name>
        <dbReference type="ChEBI" id="CHEBI:190135"/>
    </ligand>
</feature>
<dbReference type="OrthoDB" id="9778346at2"/>
<feature type="binding site" evidence="11 12">
    <location>
        <begin position="50"/>
        <end position="53"/>
    </location>
    <ligand>
        <name>FAD</name>
        <dbReference type="ChEBI" id="CHEBI:57692"/>
    </ligand>
</feature>
<evidence type="ECO:0000256" key="11">
    <source>
        <dbReference type="HAMAP-Rule" id="MF_01211"/>
    </source>
</evidence>
<keyword evidence="6 11" id="KW-0274">FAD</keyword>
<dbReference type="GO" id="GO:0009055">
    <property type="term" value="F:electron transfer activity"/>
    <property type="evidence" value="ECO:0007669"/>
    <property type="project" value="UniProtKB-UniRule"/>
</dbReference>
<protein>
    <recommendedName>
        <fullName evidence="11">Dihydroorotate dehydrogenase B (NAD(+)), electron transfer subunit</fullName>
    </recommendedName>
    <alternativeName>
        <fullName evidence="11">Dihydroorotate oxidase B, electron transfer subunit</fullName>
    </alternativeName>
</protein>
<evidence type="ECO:0000256" key="9">
    <source>
        <dbReference type="ARBA" id="ARBA00023004"/>
    </source>
</evidence>
<reference evidence="16" key="1">
    <citation type="submission" date="2017-11" db="EMBL/GenBank/DDBJ databases">
        <authorList>
            <person name="Zhu W."/>
        </authorList>
    </citation>
    <scope>NUCLEOTIDE SEQUENCE [LARGE SCALE GENOMIC DNA]</scope>
    <source>
        <strain evidence="16">CAU 1051</strain>
    </source>
</reference>
<evidence type="ECO:0000256" key="3">
    <source>
        <dbReference type="ARBA" id="ARBA00022630"/>
    </source>
</evidence>
<gene>
    <name evidence="11" type="primary">pyrK</name>
    <name evidence="15" type="ORF">CWR45_11250</name>
</gene>
<keyword evidence="7 11" id="KW-0665">Pyrimidine biosynthesis</keyword>
<dbReference type="PANTHER" id="PTHR43513">
    <property type="entry name" value="DIHYDROOROTATE DEHYDROGENASE B (NAD(+)), ELECTRON TRANSFER SUBUNIT"/>
    <property type="match status" value="1"/>
</dbReference>
<dbReference type="GO" id="GO:0016491">
    <property type="term" value="F:oxidoreductase activity"/>
    <property type="evidence" value="ECO:0007669"/>
    <property type="project" value="InterPro"/>
</dbReference>
<dbReference type="PROSITE" id="PS51384">
    <property type="entry name" value="FAD_FR"/>
    <property type="match status" value="1"/>
</dbReference>
<evidence type="ECO:0000256" key="4">
    <source>
        <dbReference type="ARBA" id="ARBA00022714"/>
    </source>
</evidence>
<evidence type="ECO:0000256" key="5">
    <source>
        <dbReference type="ARBA" id="ARBA00022723"/>
    </source>
</evidence>
<feature type="domain" description="FAD-binding FR-type" evidence="14">
    <location>
        <begin position="2"/>
        <end position="99"/>
    </location>
</feature>
<keyword evidence="3 11" id="KW-0285">Flavoprotein</keyword>
<dbReference type="GO" id="GO:0050660">
    <property type="term" value="F:flavin adenine dinucleotide binding"/>
    <property type="evidence" value="ECO:0007669"/>
    <property type="project" value="InterPro"/>
</dbReference>
<comment type="cofactor">
    <cofactor evidence="11 12">
        <name>FAD</name>
        <dbReference type="ChEBI" id="CHEBI:57692"/>
    </cofactor>
    <text evidence="11 12">Binds 1 FAD per subunit.</text>
</comment>